<keyword evidence="1" id="KW-1133">Transmembrane helix</keyword>
<feature type="transmembrane region" description="Helical" evidence="1">
    <location>
        <begin position="46"/>
        <end position="66"/>
    </location>
</feature>
<protein>
    <submittedName>
        <fullName evidence="2">Uncharacterized protein</fullName>
    </submittedName>
</protein>
<evidence type="ECO:0000313" key="3">
    <source>
        <dbReference type="Proteomes" id="UP000516320"/>
    </source>
</evidence>
<sequence>MTKNTHLDDELTKIAKITGVYKAPPRKTHDPYREGYERGKQEMVKIIILFAAIGILIAVIAVWWITADMRMAAIISNAPSPAEMHHYLEGK</sequence>
<dbReference type="EMBL" id="CP046884">
    <property type="protein sequence ID" value="QNQ90746.1"/>
    <property type="molecule type" value="Genomic_DNA"/>
</dbReference>
<accession>A0A7H0SQC1</accession>
<keyword evidence="3" id="KW-1185">Reference proteome</keyword>
<evidence type="ECO:0000256" key="1">
    <source>
        <dbReference type="SAM" id="Phobius"/>
    </source>
</evidence>
<organism evidence="2 3">
    <name type="scientific">Corynebacterium poyangense</name>
    <dbReference type="NCBI Taxonomy" id="2684405"/>
    <lineage>
        <taxon>Bacteria</taxon>
        <taxon>Bacillati</taxon>
        <taxon>Actinomycetota</taxon>
        <taxon>Actinomycetes</taxon>
        <taxon>Mycobacteriales</taxon>
        <taxon>Corynebacteriaceae</taxon>
        <taxon>Corynebacterium</taxon>
    </lineage>
</organism>
<dbReference type="KEGG" id="cpoy:GP475_08910"/>
<reference evidence="2 3" key="1">
    <citation type="submission" date="2019-12" db="EMBL/GenBank/DDBJ databases">
        <title>Corynebacterium sp. nov., isolated from feces of the Anser Albifrons in China.</title>
        <authorList>
            <person name="Liu Q."/>
        </authorList>
    </citation>
    <scope>NUCLEOTIDE SEQUENCE [LARGE SCALE GENOMIC DNA]</scope>
    <source>
        <strain evidence="2 3">4H37-19</strain>
    </source>
</reference>
<gene>
    <name evidence="2" type="ORF">GP475_08910</name>
</gene>
<dbReference type="AlphaFoldDB" id="A0A7H0SQC1"/>
<keyword evidence="1" id="KW-0812">Transmembrane</keyword>
<name>A0A7H0SQC1_9CORY</name>
<dbReference type="Proteomes" id="UP000516320">
    <property type="component" value="Chromosome"/>
</dbReference>
<dbReference type="RefSeq" id="WP_187974060.1">
    <property type="nucleotide sequence ID" value="NZ_CP046884.1"/>
</dbReference>
<proteinExistence type="predicted"/>
<evidence type="ECO:0000313" key="2">
    <source>
        <dbReference type="EMBL" id="QNQ90746.1"/>
    </source>
</evidence>
<keyword evidence="1" id="KW-0472">Membrane</keyword>